<feature type="compositionally biased region" description="Polar residues" evidence="1">
    <location>
        <begin position="14"/>
        <end position="37"/>
    </location>
</feature>
<sequence length="240" mass="27222">MPLQSLANARAATKKSSTNGDTAIMPSSKNAEASNKTDLGVGPEANNNYILDIAVVRGDERWKTTPAPRPNDERRCNDAELGTKNDENYTRDEMTMLLIIAHKLDPKEARDYSGLSKKLTKAFGREMTYKSVQNKLWVLEKTWPEEVARVKALSPMHRSVQNTDRFLKLGLPLWMPYLLPQKQDKRVKHKAGEVPKARHGKKIKNEPDIDRVKTGRVAKVSPRLTPKARGIKDKNIFLRR</sequence>
<accession>A0A6A6BRS5</accession>
<organism evidence="2 3">
    <name type="scientific">Aplosporella prunicola CBS 121167</name>
    <dbReference type="NCBI Taxonomy" id="1176127"/>
    <lineage>
        <taxon>Eukaryota</taxon>
        <taxon>Fungi</taxon>
        <taxon>Dikarya</taxon>
        <taxon>Ascomycota</taxon>
        <taxon>Pezizomycotina</taxon>
        <taxon>Dothideomycetes</taxon>
        <taxon>Dothideomycetes incertae sedis</taxon>
        <taxon>Botryosphaeriales</taxon>
        <taxon>Aplosporellaceae</taxon>
        <taxon>Aplosporella</taxon>
    </lineage>
</organism>
<feature type="region of interest" description="Disordered" evidence="1">
    <location>
        <begin position="1"/>
        <end position="42"/>
    </location>
</feature>
<dbReference type="EMBL" id="ML995478">
    <property type="protein sequence ID" value="KAF2145281.1"/>
    <property type="molecule type" value="Genomic_DNA"/>
</dbReference>
<keyword evidence="3" id="KW-1185">Reference proteome</keyword>
<dbReference type="Proteomes" id="UP000799438">
    <property type="component" value="Unassembled WGS sequence"/>
</dbReference>
<feature type="region of interest" description="Disordered" evidence="1">
    <location>
        <begin position="61"/>
        <end position="85"/>
    </location>
</feature>
<evidence type="ECO:0000313" key="3">
    <source>
        <dbReference type="Proteomes" id="UP000799438"/>
    </source>
</evidence>
<name>A0A6A6BRS5_9PEZI</name>
<dbReference type="RefSeq" id="XP_033400993.1">
    <property type="nucleotide sequence ID" value="XM_033535353.1"/>
</dbReference>
<feature type="region of interest" description="Disordered" evidence="1">
    <location>
        <begin position="191"/>
        <end position="210"/>
    </location>
</feature>
<evidence type="ECO:0000256" key="1">
    <source>
        <dbReference type="SAM" id="MobiDB-lite"/>
    </source>
</evidence>
<proteinExistence type="predicted"/>
<feature type="compositionally biased region" description="Basic and acidic residues" evidence="1">
    <location>
        <begin position="70"/>
        <end position="85"/>
    </location>
</feature>
<evidence type="ECO:0000313" key="2">
    <source>
        <dbReference type="EMBL" id="KAF2145281.1"/>
    </source>
</evidence>
<protein>
    <submittedName>
        <fullName evidence="2">Uncharacterized protein</fullName>
    </submittedName>
</protein>
<dbReference type="GeneID" id="54292847"/>
<reference evidence="2" key="1">
    <citation type="journal article" date="2020" name="Stud. Mycol.">
        <title>101 Dothideomycetes genomes: a test case for predicting lifestyles and emergence of pathogens.</title>
        <authorList>
            <person name="Haridas S."/>
            <person name="Albert R."/>
            <person name="Binder M."/>
            <person name="Bloem J."/>
            <person name="Labutti K."/>
            <person name="Salamov A."/>
            <person name="Andreopoulos B."/>
            <person name="Baker S."/>
            <person name="Barry K."/>
            <person name="Bills G."/>
            <person name="Bluhm B."/>
            <person name="Cannon C."/>
            <person name="Castanera R."/>
            <person name="Culley D."/>
            <person name="Daum C."/>
            <person name="Ezra D."/>
            <person name="Gonzalez J."/>
            <person name="Henrissat B."/>
            <person name="Kuo A."/>
            <person name="Liang C."/>
            <person name="Lipzen A."/>
            <person name="Lutzoni F."/>
            <person name="Magnuson J."/>
            <person name="Mondo S."/>
            <person name="Nolan M."/>
            <person name="Ohm R."/>
            <person name="Pangilinan J."/>
            <person name="Park H.-J."/>
            <person name="Ramirez L."/>
            <person name="Alfaro M."/>
            <person name="Sun H."/>
            <person name="Tritt A."/>
            <person name="Yoshinaga Y."/>
            <person name="Zwiers L.-H."/>
            <person name="Turgeon B."/>
            <person name="Goodwin S."/>
            <person name="Spatafora J."/>
            <person name="Crous P."/>
            <person name="Grigoriev I."/>
        </authorList>
    </citation>
    <scope>NUCLEOTIDE SEQUENCE</scope>
    <source>
        <strain evidence="2">CBS 121167</strain>
    </source>
</reference>
<dbReference type="AlphaFoldDB" id="A0A6A6BRS5"/>
<gene>
    <name evidence="2" type="ORF">K452DRAFT_137443</name>
</gene>